<evidence type="ECO:0000313" key="3">
    <source>
        <dbReference type="Proteomes" id="UP000803844"/>
    </source>
</evidence>
<accession>A0A9P4Y2K2</accession>
<dbReference type="RefSeq" id="XP_040776362.1">
    <property type="nucleotide sequence ID" value="XM_040924539.1"/>
</dbReference>
<name>A0A9P4Y2K2_CRYP1</name>
<dbReference type="Pfam" id="PF10528">
    <property type="entry name" value="GLEYA"/>
    <property type="match status" value="1"/>
</dbReference>
<dbReference type="Proteomes" id="UP000803844">
    <property type="component" value="Unassembled WGS sequence"/>
</dbReference>
<dbReference type="InterPro" id="IPR018871">
    <property type="entry name" value="GLEYA_adhesin_domain"/>
</dbReference>
<reference evidence="2" key="1">
    <citation type="journal article" date="2020" name="Phytopathology">
        <title>Genome sequence of the chestnut blight fungus Cryphonectria parasitica EP155: A fundamental resource for an archetypical invasive plant pathogen.</title>
        <authorList>
            <person name="Crouch J.A."/>
            <person name="Dawe A."/>
            <person name="Aerts A."/>
            <person name="Barry K."/>
            <person name="Churchill A.C.L."/>
            <person name="Grimwood J."/>
            <person name="Hillman B."/>
            <person name="Milgroom M.G."/>
            <person name="Pangilinan J."/>
            <person name="Smith M."/>
            <person name="Salamov A."/>
            <person name="Schmutz J."/>
            <person name="Yadav J."/>
            <person name="Grigoriev I.V."/>
            <person name="Nuss D."/>
        </authorList>
    </citation>
    <scope>NUCLEOTIDE SEQUENCE</scope>
    <source>
        <strain evidence="2">EP155</strain>
    </source>
</reference>
<dbReference type="OrthoDB" id="4388755at2759"/>
<dbReference type="GeneID" id="63841668"/>
<dbReference type="Gene3D" id="2.60.120.1560">
    <property type="match status" value="1"/>
</dbReference>
<dbReference type="EMBL" id="MU032347">
    <property type="protein sequence ID" value="KAF3765401.1"/>
    <property type="molecule type" value="Genomic_DNA"/>
</dbReference>
<organism evidence="2 3">
    <name type="scientific">Cryphonectria parasitica (strain ATCC 38755 / EP155)</name>
    <dbReference type="NCBI Taxonomy" id="660469"/>
    <lineage>
        <taxon>Eukaryota</taxon>
        <taxon>Fungi</taxon>
        <taxon>Dikarya</taxon>
        <taxon>Ascomycota</taxon>
        <taxon>Pezizomycotina</taxon>
        <taxon>Sordariomycetes</taxon>
        <taxon>Sordariomycetidae</taxon>
        <taxon>Diaporthales</taxon>
        <taxon>Cryphonectriaceae</taxon>
        <taxon>Cryphonectria-Endothia species complex</taxon>
        <taxon>Cryphonectria</taxon>
    </lineage>
</organism>
<gene>
    <name evidence="2" type="ORF">M406DRAFT_54432</name>
</gene>
<sequence length="80" mass="8379">MWVGNEQIEYSGYTGNNANVVSNTGNTVAVNANQGQYIPLRFAFAQATGPYAFGVTIQAPDGSTILDGSGNTANLIQFSC</sequence>
<feature type="non-terminal residue" evidence="2">
    <location>
        <position position="80"/>
    </location>
</feature>
<dbReference type="AlphaFoldDB" id="A0A9P4Y2K2"/>
<evidence type="ECO:0000313" key="2">
    <source>
        <dbReference type="EMBL" id="KAF3765401.1"/>
    </source>
</evidence>
<feature type="domain" description="GLEYA adhesin" evidence="1">
    <location>
        <begin position="1"/>
        <end position="58"/>
    </location>
</feature>
<keyword evidence="3" id="KW-1185">Reference proteome</keyword>
<proteinExistence type="predicted"/>
<protein>
    <recommendedName>
        <fullName evidence="1">GLEYA adhesin domain-containing protein</fullName>
    </recommendedName>
</protein>
<comment type="caution">
    <text evidence="2">The sequence shown here is derived from an EMBL/GenBank/DDBJ whole genome shotgun (WGS) entry which is preliminary data.</text>
</comment>
<evidence type="ECO:0000259" key="1">
    <source>
        <dbReference type="Pfam" id="PF10528"/>
    </source>
</evidence>